<dbReference type="AlphaFoldDB" id="X1ARG4"/>
<proteinExistence type="predicted"/>
<name>X1ARG4_9ZZZZ</name>
<dbReference type="InterPro" id="IPR038071">
    <property type="entry name" value="UROD/MetE-like_sf"/>
</dbReference>
<organism evidence="1">
    <name type="scientific">marine sediment metagenome</name>
    <dbReference type="NCBI Taxonomy" id="412755"/>
    <lineage>
        <taxon>unclassified sequences</taxon>
        <taxon>metagenomes</taxon>
        <taxon>ecological metagenomes</taxon>
    </lineage>
</organism>
<sequence>MNELTAPERVLKAINHEEPDRIPAWESAFTNNTIIKHYGMKPGKGDYGISLLKNVLNKNELLQKFLKQKNLLKAGYKFSYEFYLKIGLDIGVSISSLFPREILEDASGFIDEYGRIMKFEYYEKDGTTILGYYGGHFKSFEDYESWEALDPAWEARLNGFLAGREVQEEMNNEIFSVPSTGALMECTWEGFGLEIFSRILGRHKQAKKIFDDRGKFTLELVKILAENDAQMIILWDDYGFKNGLFMSPINY</sequence>
<dbReference type="EMBL" id="BART01018053">
    <property type="protein sequence ID" value="GAG85310.1"/>
    <property type="molecule type" value="Genomic_DNA"/>
</dbReference>
<dbReference type="Gene3D" id="3.20.20.210">
    <property type="match status" value="1"/>
</dbReference>
<feature type="non-terminal residue" evidence="1">
    <location>
        <position position="251"/>
    </location>
</feature>
<accession>X1ARG4</accession>
<dbReference type="SUPFAM" id="SSF51726">
    <property type="entry name" value="UROD/MetE-like"/>
    <property type="match status" value="1"/>
</dbReference>
<reference evidence="1" key="1">
    <citation type="journal article" date="2014" name="Front. Microbiol.">
        <title>High frequency of phylogenetically diverse reductive dehalogenase-homologous genes in deep subseafloor sedimentary metagenomes.</title>
        <authorList>
            <person name="Kawai M."/>
            <person name="Futagami T."/>
            <person name="Toyoda A."/>
            <person name="Takaki Y."/>
            <person name="Nishi S."/>
            <person name="Hori S."/>
            <person name="Arai W."/>
            <person name="Tsubouchi T."/>
            <person name="Morono Y."/>
            <person name="Uchiyama I."/>
            <person name="Ito T."/>
            <person name="Fujiyama A."/>
            <person name="Inagaki F."/>
            <person name="Takami H."/>
        </authorList>
    </citation>
    <scope>NUCLEOTIDE SEQUENCE</scope>
    <source>
        <strain evidence="1">Expedition CK06-06</strain>
    </source>
</reference>
<evidence type="ECO:0000313" key="1">
    <source>
        <dbReference type="EMBL" id="GAG85310.1"/>
    </source>
</evidence>
<comment type="caution">
    <text evidence="1">The sequence shown here is derived from an EMBL/GenBank/DDBJ whole genome shotgun (WGS) entry which is preliminary data.</text>
</comment>
<gene>
    <name evidence="1" type="ORF">S01H4_34150</name>
</gene>
<protein>
    <submittedName>
        <fullName evidence="1">Uncharacterized protein</fullName>
    </submittedName>
</protein>